<dbReference type="InterPro" id="IPR013783">
    <property type="entry name" value="Ig-like_fold"/>
</dbReference>
<dbReference type="PROSITE" id="PS00136">
    <property type="entry name" value="SUBTILASE_ASP"/>
    <property type="match status" value="1"/>
</dbReference>
<dbReference type="InterPro" id="IPR036852">
    <property type="entry name" value="Peptidase_S8/S53_dom_sf"/>
</dbReference>
<feature type="active site" description="Charge relay system" evidence="8">
    <location>
        <position position="225"/>
    </location>
</feature>
<protein>
    <submittedName>
        <fullName evidence="14">S8 family serine peptidase</fullName>
    </submittedName>
</protein>
<dbReference type="InterPro" id="IPR003137">
    <property type="entry name" value="PA_domain"/>
</dbReference>
<keyword evidence="10" id="KW-1133">Transmembrane helix</keyword>
<feature type="domain" description="PA" evidence="12">
    <location>
        <begin position="481"/>
        <end position="574"/>
    </location>
</feature>
<dbReference type="Pfam" id="PF00082">
    <property type="entry name" value="Peptidase_S8"/>
    <property type="match status" value="1"/>
</dbReference>
<dbReference type="CDD" id="cd02120">
    <property type="entry name" value="PA_subtilisin_like"/>
    <property type="match status" value="1"/>
</dbReference>
<feature type="active site" description="Charge relay system" evidence="8">
    <location>
        <position position="659"/>
    </location>
</feature>
<dbReference type="InterPro" id="IPR023828">
    <property type="entry name" value="Peptidase_S8_Ser-AS"/>
</dbReference>
<dbReference type="InterPro" id="IPR015500">
    <property type="entry name" value="Peptidase_S8_subtilisin-rel"/>
</dbReference>
<dbReference type="InterPro" id="IPR045051">
    <property type="entry name" value="SBT"/>
</dbReference>
<keyword evidence="10" id="KW-0472">Membrane</keyword>
<comment type="similarity">
    <text evidence="1 8 9">Belongs to the peptidase S8 family.</text>
</comment>
<evidence type="ECO:0000313" key="14">
    <source>
        <dbReference type="EMBL" id="NMH58448.1"/>
    </source>
</evidence>
<evidence type="ECO:0000313" key="15">
    <source>
        <dbReference type="Proteomes" id="UP000709336"/>
    </source>
</evidence>
<reference evidence="14 15" key="1">
    <citation type="submission" date="2020-03" db="EMBL/GenBank/DDBJ databases">
        <title>Alteromonas ponticola sp. nov., isolated from seawater.</title>
        <authorList>
            <person name="Yoon J.-H."/>
            <person name="Kim Y.-O."/>
        </authorList>
    </citation>
    <scope>NUCLEOTIDE SEQUENCE [LARGE SCALE GENOMIC DNA]</scope>
    <source>
        <strain evidence="14 15">MYP5</strain>
    </source>
</reference>
<accession>A0ABX1QY67</accession>
<keyword evidence="4" id="KW-0732">Signal</keyword>
<dbReference type="Gene3D" id="3.40.50.200">
    <property type="entry name" value="Peptidase S8/S53 domain"/>
    <property type="match status" value="1"/>
</dbReference>
<evidence type="ECO:0000256" key="3">
    <source>
        <dbReference type="ARBA" id="ARBA00022670"/>
    </source>
</evidence>
<evidence type="ECO:0000259" key="12">
    <source>
        <dbReference type="Pfam" id="PF02225"/>
    </source>
</evidence>
<dbReference type="InterPro" id="IPR020008">
    <property type="entry name" value="GlyGly_CTERM"/>
</dbReference>
<feature type="domain" description="Inhibitor I9" evidence="13">
    <location>
        <begin position="73"/>
        <end position="189"/>
    </location>
</feature>
<dbReference type="InterPro" id="IPR010259">
    <property type="entry name" value="S8pro/Inhibitor_I9"/>
</dbReference>
<feature type="domain" description="Peptidase S8/S53" evidence="11">
    <location>
        <begin position="216"/>
        <end position="699"/>
    </location>
</feature>
<keyword evidence="6 8" id="KW-0720">Serine protease</keyword>
<dbReference type="PROSITE" id="PS51892">
    <property type="entry name" value="SUBTILASE"/>
    <property type="match status" value="1"/>
</dbReference>
<dbReference type="NCBIfam" id="TIGR03501">
    <property type="entry name" value="GlyGly_CTERM"/>
    <property type="match status" value="1"/>
</dbReference>
<organism evidence="14 15">
    <name type="scientific">Alteromonas ponticola</name>
    <dbReference type="NCBI Taxonomy" id="2720613"/>
    <lineage>
        <taxon>Bacteria</taxon>
        <taxon>Pseudomonadati</taxon>
        <taxon>Pseudomonadota</taxon>
        <taxon>Gammaproteobacteria</taxon>
        <taxon>Alteromonadales</taxon>
        <taxon>Alteromonadaceae</taxon>
        <taxon>Alteromonas/Salinimonas group</taxon>
        <taxon>Alteromonas</taxon>
    </lineage>
</organism>
<evidence type="ECO:0000256" key="2">
    <source>
        <dbReference type="ARBA" id="ARBA00022525"/>
    </source>
</evidence>
<feature type="active site" description="Charge relay system" evidence="8">
    <location>
        <position position="303"/>
    </location>
</feature>
<evidence type="ECO:0000259" key="13">
    <source>
        <dbReference type="Pfam" id="PF05922"/>
    </source>
</evidence>
<dbReference type="InterPro" id="IPR023827">
    <property type="entry name" value="Peptidase_S8_Asp-AS"/>
</dbReference>
<dbReference type="SUPFAM" id="SSF52025">
    <property type="entry name" value="PA domain"/>
    <property type="match status" value="1"/>
</dbReference>
<keyword evidence="2" id="KW-0964">Secreted</keyword>
<dbReference type="Gene3D" id="2.60.120.380">
    <property type="match status" value="1"/>
</dbReference>
<evidence type="ECO:0000259" key="11">
    <source>
        <dbReference type="Pfam" id="PF00082"/>
    </source>
</evidence>
<dbReference type="Pfam" id="PF02225">
    <property type="entry name" value="PA"/>
    <property type="match status" value="1"/>
</dbReference>
<dbReference type="EMBL" id="JAATNW010000001">
    <property type="protein sequence ID" value="NMH58448.1"/>
    <property type="molecule type" value="Genomic_DNA"/>
</dbReference>
<evidence type="ECO:0000256" key="5">
    <source>
        <dbReference type="ARBA" id="ARBA00022801"/>
    </source>
</evidence>
<evidence type="ECO:0000256" key="4">
    <source>
        <dbReference type="ARBA" id="ARBA00022729"/>
    </source>
</evidence>
<evidence type="ECO:0000256" key="9">
    <source>
        <dbReference type="RuleBase" id="RU003355"/>
    </source>
</evidence>
<sequence length="1531" mass="162522">MKNKLFFAVSTAVMSMSVHPVAGDTGKDGSRLQTPAALSVPPSLAQKKYTKTQSGKVVSHHGVPSGSVKKFVYLVQLEDNPVALMNEPKGLLLKKPVSAVSSLNQMPNRQASKVNVHSTDAQQYKTQLERKQALVEQKMQATMPQYKRVAAFQYALNGMAILATPAEAEKIATIKGVSAVERDRIYQLDTDTGPLLIGSQGVWDGSATESGIGREGEGIVIGVLDSGINSDHPSFADIGGDGYNHTNPLGANNYLGDCAGEFSTLCNDKLIGVYSYPEITNAYDDDAVFSVSLPKNGEDYNGHGSHTAATAAGNVLFNVPEVTPEFEVNESDGEPTGFVFDRISGVAPHANIISYQVCQPGNTGDTYGGCLGTPMVAAVEDAIEVGIVDVINFSISGGGYPWTGALNAAWLSARNAGIFLAHSAGNEGPTPFSTAKHAPWVTAVGASSTGRTVEYEKFLTDFTGGASSLSSIEGRSNTGGITAPIVYAGDFDNANAPGTDPAQCLEPFPTGTFSGQIVVCDRGEIARVDKAINVADGGAGGFVLANVEDGQISLNNDAYIIPGIHINTADGNRLKAWLASGSGHRATITAAVGELVIDDTQADITADFSSRGPNRSISTLTPSLIAPGIDIYAAYADQQYGQDETGSAPADYAYLSGTSMSSPHVAGAAALVKQEHPGWSPDNIRSALMMTANTALLKEDGATNADWFDIGAGRIQVDLAVRAGLVMDETGANYAAADPELGGEPRTLNLPSVTDTECFGICSWTRTFIATKDGSWSASATSLSDDLSVSVTPASFTLNEGDTQVLTVTADASQAKSGVWQFGIVNMTSPSSPDLHIPVSVKPSNGTLPDALNFTSHRDHDSYLVNDLTTIEITDFQVTGYGLNPPKEISATVAQDSDTSDFLDDVTDGVFIEEINVKNDALRLVVETRQSTSPDLDLFVVFDANRDGIPSESEVIEFSQSSTADEYISIENPQAGDYLIIVQNWRASSASAADEFILSTSVVDNTPTSNLNATAPSSVQQFELFDMRVMWDLEKSETGKRYSGMLVLGTDADNPANLGAIPVDIVRGTDDVFLTGNAITSSNANSQQLTLNVIANFTTEDREYKITLPLPDNVEVESTSGPGNISINQQSLTWTLTQNSLFGFEPAYRMTTNLTDATCRNPDLGTGTGYINLSDFDIEPTEMDGDTVLNSFAVSASLFGRQYNSLIVSDDGFVTVNSDVGIEPWINQSMPEVNAPNGVVAPFWRDWILDIENGATVSIAESTQDGITIIEWDNVTFPFELYNVEDTFTDIADFQVVFNNNAVAGEPQIVFSYANVIHDYIPPVSVGLENSTGTRGNTLVHLPYFEQSEATIGNVESQIVDGTQVCFYYADDISKPKSLDITLTGSGVANGVKYQASSTVTNIPNTQSEKTNAFSAATVNQPPVVTVNAPATVRVGQSFTVSATAVDPEGDALTITINGNESSSLTRVAPNRPELTFTVRVTDGINRVTETITVNINQNAPVTNTGGGGGGGSMNWMVLLVLPLLYLRKRR</sequence>
<keyword evidence="15" id="KW-1185">Reference proteome</keyword>
<dbReference type="PANTHER" id="PTHR10795">
    <property type="entry name" value="PROPROTEIN CONVERTASE SUBTILISIN/KEXIN"/>
    <property type="match status" value="1"/>
</dbReference>
<keyword evidence="10" id="KW-0812">Transmembrane</keyword>
<dbReference type="Gene3D" id="3.50.30.30">
    <property type="match status" value="1"/>
</dbReference>
<keyword evidence="3 8" id="KW-0645">Protease</keyword>
<feature type="transmembrane region" description="Helical" evidence="10">
    <location>
        <begin position="1507"/>
        <end position="1527"/>
    </location>
</feature>
<dbReference type="RefSeq" id="WP_169209026.1">
    <property type="nucleotide sequence ID" value="NZ_JAATNW010000001.1"/>
</dbReference>
<gene>
    <name evidence="14" type="ORF">HCJ96_00225</name>
</gene>
<dbReference type="InterPro" id="IPR034197">
    <property type="entry name" value="Peptidases_S8_3"/>
</dbReference>
<dbReference type="InterPro" id="IPR000209">
    <property type="entry name" value="Peptidase_S8/S53_dom"/>
</dbReference>
<evidence type="ECO:0000256" key="6">
    <source>
        <dbReference type="ARBA" id="ARBA00022825"/>
    </source>
</evidence>
<dbReference type="SUPFAM" id="SSF52743">
    <property type="entry name" value="Subtilisin-like"/>
    <property type="match status" value="1"/>
</dbReference>
<dbReference type="Pfam" id="PF05922">
    <property type="entry name" value="Inhibitor_I9"/>
    <property type="match status" value="1"/>
</dbReference>
<dbReference type="CDD" id="cd04852">
    <property type="entry name" value="Peptidases_S8_3"/>
    <property type="match status" value="1"/>
</dbReference>
<dbReference type="PROSITE" id="PS00138">
    <property type="entry name" value="SUBTILASE_SER"/>
    <property type="match status" value="1"/>
</dbReference>
<evidence type="ECO:0000256" key="1">
    <source>
        <dbReference type="ARBA" id="ARBA00011073"/>
    </source>
</evidence>
<evidence type="ECO:0000256" key="7">
    <source>
        <dbReference type="ARBA" id="ARBA00023180"/>
    </source>
</evidence>
<keyword evidence="5 8" id="KW-0378">Hydrolase</keyword>
<evidence type="ECO:0000256" key="10">
    <source>
        <dbReference type="SAM" id="Phobius"/>
    </source>
</evidence>
<dbReference type="Gene3D" id="2.60.40.10">
    <property type="entry name" value="Immunoglobulins"/>
    <property type="match status" value="1"/>
</dbReference>
<comment type="caution">
    <text evidence="14">The sequence shown here is derived from an EMBL/GenBank/DDBJ whole genome shotgun (WGS) entry which is preliminary data.</text>
</comment>
<dbReference type="PRINTS" id="PR00723">
    <property type="entry name" value="SUBTILISIN"/>
</dbReference>
<name>A0ABX1QY67_9ALTE</name>
<keyword evidence="7" id="KW-0325">Glycoprotein</keyword>
<proteinExistence type="inferred from homology"/>
<evidence type="ECO:0000256" key="8">
    <source>
        <dbReference type="PROSITE-ProRule" id="PRU01240"/>
    </source>
</evidence>
<dbReference type="InterPro" id="IPR046450">
    <property type="entry name" value="PA_dom_sf"/>
</dbReference>
<dbReference type="Proteomes" id="UP000709336">
    <property type="component" value="Unassembled WGS sequence"/>
</dbReference>